<dbReference type="AlphaFoldDB" id="A0A0K8UA85"/>
<reference evidence="4" key="1">
    <citation type="submission" date="2015-06" db="EMBL/GenBank/DDBJ databases">
        <authorList>
            <person name="Hoefler B.C."/>
            <person name="Straight P.D."/>
        </authorList>
    </citation>
    <scope>NUCLEOTIDE SEQUENCE</scope>
</reference>
<feature type="domain" description="Protein TsetseEP" evidence="3">
    <location>
        <begin position="50"/>
        <end position="169"/>
    </location>
</feature>
<dbReference type="Pfam" id="PF05267">
    <property type="entry name" value="DUF725"/>
    <property type="match status" value="1"/>
</dbReference>
<feature type="signal peptide" evidence="2">
    <location>
        <begin position="1"/>
        <end position="19"/>
    </location>
</feature>
<feature type="chain" id="PRO_5005520968" description="Protein TsetseEP domain-containing protein" evidence="2">
    <location>
        <begin position="20"/>
        <end position="282"/>
    </location>
</feature>
<evidence type="ECO:0000313" key="4">
    <source>
        <dbReference type="EMBL" id="JAI23592.1"/>
    </source>
</evidence>
<evidence type="ECO:0000256" key="2">
    <source>
        <dbReference type="SAM" id="SignalP"/>
    </source>
</evidence>
<accession>A0A0K8UA85</accession>
<protein>
    <recommendedName>
        <fullName evidence="3">Protein TsetseEP domain-containing protein</fullName>
    </recommendedName>
</protein>
<sequence length="282" mass="30144">MLRLAIAILLTAALQPVMSQLPHSAGLPSQQGLARLLFTSRITALNPQVSVACFTDYIRHSNSISEAYGQDYKQCLLEASEERKQIDDDSARERQEVVHAAEAVCSSLHACNEVSNTLELFNCHTKIGSANTKAIYSISGNASEHATVLQERYRRIELHHQQCCQRAERRYVADTASNYNYLQACLDGHVQPTTSSTTTITVPTTSSITTTTTTTLPTPSTPPPTTTCTTWPTTRTIPTLPAATGATPTISPATAATVATATTPPPTAATTTNAATATATTH</sequence>
<name>A0A0K8UA85_BACLA</name>
<organism evidence="4">
    <name type="scientific">Bactrocera latifrons</name>
    <name type="common">Malaysian fruit fly</name>
    <name type="synonym">Chaetodacus latifrons</name>
    <dbReference type="NCBI Taxonomy" id="174628"/>
    <lineage>
        <taxon>Eukaryota</taxon>
        <taxon>Metazoa</taxon>
        <taxon>Ecdysozoa</taxon>
        <taxon>Arthropoda</taxon>
        <taxon>Hexapoda</taxon>
        <taxon>Insecta</taxon>
        <taxon>Pterygota</taxon>
        <taxon>Neoptera</taxon>
        <taxon>Endopterygota</taxon>
        <taxon>Diptera</taxon>
        <taxon>Brachycera</taxon>
        <taxon>Muscomorpha</taxon>
        <taxon>Tephritoidea</taxon>
        <taxon>Tephritidae</taxon>
        <taxon>Bactrocera</taxon>
        <taxon>Bactrocera</taxon>
    </lineage>
</organism>
<evidence type="ECO:0000259" key="3">
    <source>
        <dbReference type="Pfam" id="PF05267"/>
    </source>
</evidence>
<proteinExistence type="predicted"/>
<feature type="region of interest" description="Disordered" evidence="1">
    <location>
        <begin position="208"/>
        <end position="232"/>
    </location>
</feature>
<feature type="compositionally biased region" description="Low complexity" evidence="1">
    <location>
        <begin position="208"/>
        <end position="218"/>
    </location>
</feature>
<dbReference type="OrthoDB" id="8025893at2759"/>
<keyword evidence="2" id="KW-0732">Signal</keyword>
<evidence type="ECO:0000256" key="1">
    <source>
        <dbReference type="SAM" id="MobiDB-lite"/>
    </source>
</evidence>
<feature type="region of interest" description="Disordered" evidence="1">
    <location>
        <begin position="261"/>
        <end position="282"/>
    </location>
</feature>
<gene>
    <name evidence="4" type="ORF">c3_g2_i1</name>
</gene>
<dbReference type="InterPro" id="IPR007931">
    <property type="entry name" value="TsetseEP"/>
</dbReference>
<dbReference type="EMBL" id="GDHF01028722">
    <property type="protein sequence ID" value="JAI23592.1"/>
    <property type="molecule type" value="Transcribed_RNA"/>
</dbReference>